<dbReference type="GO" id="GO:0005975">
    <property type="term" value="P:carbohydrate metabolic process"/>
    <property type="evidence" value="ECO:0007669"/>
    <property type="project" value="UniProtKB-ARBA"/>
</dbReference>
<organism evidence="1 2">
    <name type="scientific">Parapedobacter koreensis</name>
    <dbReference type="NCBI Taxonomy" id="332977"/>
    <lineage>
        <taxon>Bacteria</taxon>
        <taxon>Pseudomonadati</taxon>
        <taxon>Bacteroidota</taxon>
        <taxon>Sphingobacteriia</taxon>
        <taxon>Sphingobacteriales</taxon>
        <taxon>Sphingobacteriaceae</taxon>
        <taxon>Parapedobacter</taxon>
    </lineage>
</organism>
<evidence type="ECO:0000313" key="2">
    <source>
        <dbReference type="Proteomes" id="UP000198916"/>
    </source>
</evidence>
<dbReference type="Proteomes" id="UP000198916">
    <property type="component" value="Unassembled WGS sequence"/>
</dbReference>
<dbReference type="SUPFAM" id="SSF49899">
    <property type="entry name" value="Concanavalin A-like lectins/glucanases"/>
    <property type="match status" value="1"/>
</dbReference>
<protein>
    <recommendedName>
        <fullName evidence="3">DUF11 domain-containing protein</fullName>
    </recommendedName>
</protein>
<name>A0A1H7QND1_9SPHI</name>
<dbReference type="EMBL" id="FNZR01000006">
    <property type="protein sequence ID" value="SEL49429.1"/>
    <property type="molecule type" value="Genomic_DNA"/>
</dbReference>
<accession>A0A1H7QND1</accession>
<gene>
    <name evidence="1" type="ORF">SAMN05421740_10622</name>
</gene>
<dbReference type="Gene3D" id="2.60.120.200">
    <property type="match status" value="1"/>
</dbReference>
<evidence type="ECO:0000313" key="1">
    <source>
        <dbReference type="EMBL" id="SEL49429.1"/>
    </source>
</evidence>
<reference evidence="2" key="1">
    <citation type="submission" date="2016-10" db="EMBL/GenBank/DDBJ databases">
        <authorList>
            <person name="Varghese N."/>
            <person name="Submissions S."/>
        </authorList>
    </citation>
    <scope>NUCLEOTIDE SEQUENCE [LARGE SCALE GENOMIC DNA]</scope>
    <source>
        <strain evidence="2">Jip14</strain>
    </source>
</reference>
<dbReference type="GO" id="GO:0004553">
    <property type="term" value="F:hydrolase activity, hydrolyzing O-glycosyl compounds"/>
    <property type="evidence" value="ECO:0007669"/>
    <property type="project" value="UniProtKB-ARBA"/>
</dbReference>
<keyword evidence="2" id="KW-1185">Reference proteome</keyword>
<sequence length="629" mass="68504">MKLHISIVNSKAFYRWILLAITGMMACHTSKAQFTIIDDLRGNNYPDIVVGGPGGGGGEAYFTSGIDDPVGSGWLRLTRDLNNQRGYAYINRSFPSGMGVLVDFEYKMWRSRNDNTYNGADGLSVFLFDATTNFRLGGYGGSLGYAPNTSSNPQVTQGLAGGYIGVGFDAYGNFANPGEGRIGGPGMRPNAVVLRGPTTNNPNTTNEFLDYEPIGIRTGDDNQIRRRDEVDYNTRTDTRPSSNVFYRRVQITIMSTGTGFYDITVRWSKTPGGTFDELVTYRTTDPPPPTMKVGFAASTAGGLNFHEIRNILVTTLGNLRTVKLADRDFLIPTNAGGAGTNENKITYTIEVVNDTDAPIANIALRDTIKDAYGNILTGGPTGTFDITGFTILDPGVWIGTPSIQESTTTPNIIDGMVSIAANSTGRIQVRGTLRQTPPGNHVVNTVKLHVPEGTDQDTLNNVSSVRTPVYAEGVDLILGDIIADGRCIDYVDGNTFTVQVSNLGTDDVDIEEEEVTVTITHPPGTTLTLIDYSGWTVSHDDTTHTFLLTNPSEAVLPRGFTHPDAIRFRLTPELTDIPTRSNYTVSAAVSQWDDEESENEENNVSNASMHNCAIISNPMIYQRVKWYDE</sequence>
<evidence type="ECO:0008006" key="3">
    <source>
        <dbReference type="Google" id="ProtNLM"/>
    </source>
</evidence>
<dbReference type="OrthoDB" id="5726170at2"/>
<dbReference type="AlphaFoldDB" id="A0A1H7QND1"/>
<dbReference type="RefSeq" id="WP_090606549.1">
    <property type="nucleotide sequence ID" value="NZ_FNZR01000006.1"/>
</dbReference>
<dbReference type="STRING" id="332977.SAMN05421740_10622"/>
<dbReference type="PROSITE" id="PS51257">
    <property type="entry name" value="PROKAR_LIPOPROTEIN"/>
    <property type="match status" value="1"/>
</dbReference>
<proteinExistence type="predicted"/>
<dbReference type="InterPro" id="IPR013320">
    <property type="entry name" value="ConA-like_dom_sf"/>
</dbReference>